<feature type="transmembrane region" description="Helical" evidence="5">
    <location>
        <begin position="48"/>
        <end position="69"/>
    </location>
</feature>
<evidence type="ECO:0000256" key="2">
    <source>
        <dbReference type="ARBA" id="ARBA00022692"/>
    </source>
</evidence>
<keyword evidence="7" id="KW-1185">Reference proteome</keyword>
<dbReference type="RefSeq" id="WP_066447104.1">
    <property type="nucleotide sequence ID" value="NZ_CAUWFI010000005.1"/>
</dbReference>
<dbReference type="InterPro" id="IPR006214">
    <property type="entry name" value="Bax_inhibitor_1-related"/>
</dbReference>
<name>A0A4V2W423_9FIRM</name>
<feature type="transmembrane region" description="Helical" evidence="5">
    <location>
        <begin position="107"/>
        <end position="125"/>
    </location>
</feature>
<dbReference type="Proteomes" id="UP000295515">
    <property type="component" value="Unassembled WGS sequence"/>
</dbReference>
<dbReference type="GO" id="GO:0016020">
    <property type="term" value="C:membrane"/>
    <property type="evidence" value="ECO:0007669"/>
    <property type="project" value="UniProtKB-SubCell"/>
</dbReference>
<feature type="transmembrane region" description="Helical" evidence="5">
    <location>
        <begin position="132"/>
        <end position="154"/>
    </location>
</feature>
<feature type="transmembrane region" description="Helical" evidence="5">
    <location>
        <begin position="83"/>
        <end position="101"/>
    </location>
</feature>
<comment type="subcellular location">
    <subcellularLocation>
        <location evidence="1">Membrane</location>
        <topology evidence="1">Multi-pass membrane protein</topology>
    </subcellularLocation>
</comment>
<proteinExistence type="predicted"/>
<gene>
    <name evidence="6" type="ORF">EDD60_12111</name>
</gene>
<dbReference type="GeneID" id="98916215"/>
<comment type="caution">
    <text evidence="6">The sequence shown here is derived from an EMBL/GenBank/DDBJ whole genome shotgun (WGS) entry which is preliminary data.</text>
</comment>
<dbReference type="AlphaFoldDB" id="A0A4V2W423"/>
<evidence type="ECO:0000256" key="3">
    <source>
        <dbReference type="ARBA" id="ARBA00022989"/>
    </source>
</evidence>
<evidence type="ECO:0000313" key="7">
    <source>
        <dbReference type="Proteomes" id="UP000295515"/>
    </source>
</evidence>
<evidence type="ECO:0000313" key="6">
    <source>
        <dbReference type="EMBL" id="TCV94219.1"/>
    </source>
</evidence>
<feature type="transmembrane region" description="Helical" evidence="5">
    <location>
        <begin position="160"/>
        <end position="179"/>
    </location>
</feature>
<evidence type="ECO:0000256" key="1">
    <source>
        <dbReference type="ARBA" id="ARBA00004141"/>
    </source>
</evidence>
<keyword evidence="2 5" id="KW-0812">Transmembrane</keyword>
<feature type="transmembrane region" description="Helical" evidence="5">
    <location>
        <begin position="20"/>
        <end position="42"/>
    </location>
</feature>
<sequence length="226" mass="25826">MDYSGNQQKLSYQQFLLTLLKWVLIGIGLTTVSSIFMVMIVIPFIIDGIYLSLLILSSIIEVFMVYFLVKRLTQLSNQSAKKYYYIYSILNGISLSLWINFTAPGAVIIAFALTCAYFGLLYTIVKYSKTNFLTMGKVCQAALPMLLIGYIILLFMNVPIYYHIIVILDLIIFTGLILYDMKTIQRIYEECLPEELESQAMKGALLLYLDFINVFLDILMLIADNS</sequence>
<evidence type="ECO:0000256" key="5">
    <source>
        <dbReference type="SAM" id="Phobius"/>
    </source>
</evidence>
<accession>A0A4V2W423</accession>
<dbReference type="EMBL" id="SMCQ01000021">
    <property type="protein sequence ID" value="TCV94219.1"/>
    <property type="molecule type" value="Genomic_DNA"/>
</dbReference>
<keyword evidence="4 5" id="KW-0472">Membrane</keyword>
<dbReference type="Pfam" id="PF01027">
    <property type="entry name" value="Bax1-I"/>
    <property type="match status" value="1"/>
</dbReference>
<keyword evidence="3 5" id="KW-1133">Transmembrane helix</keyword>
<evidence type="ECO:0000256" key="4">
    <source>
        <dbReference type="ARBA" id="ARBA00023136"/>
    </source>
</evidence>
<organism evidence="6 7">
    <name type="scientific">Longibaculum muris</name>
    <dbReference type="NCBI Taxonomy" id="1796628"/>
    <lineage>
        <taxon>Bacteria</taxon>
        <taxon>Bacillati</taxon>
        <taxon>Bacillota</taxon>
        <taxon>Erysipelotrichia</taxon>
        <taxon>Erysipelotrichales</taxon>
        <taxon>Coprobacillaceae</taxon>
        <taxon>Longibaculum</taxon>
    </lineage>
</organism>
<protein>
    <submittedName>
        <fullName evidence="6">Uncharacterized protein</fullName>
    </submittedName>
</protein>
<feature type="transmembrane region" description="Helical" evidence="5">
    <location>
        <begin position="205"/>
        <end position="223"/>
    </location>
</feature>
<reference evidence="6 7" key="1">
    <citation type="submission" date="2019-03" db="EMBL/GenBank/DDBJ databases">
        <title>Genomic Encyclopedia of Type Strains, Phase IV (KMG-IV): sequencing the most valuable type-strain genomes for metagenomic binning, comparative biology and taxonomic classification.</title>
        <authorList>
            <person name="Goeker M."/>
        </authorList>
    </citation>
    <scope>NUCLEOTIDE SEQUENCE [LARGE SCALE GENOMIC DNA]</scope>
    <source>
        <strain evidence="6 7">DSM 29487</strain>
    </source>
</reference>